<evidence type="ECO:0000256" key="4">
    <source>
        <dbReference type="ARBA" id="ARBA00022755"/>
    </source>
</evidence>
<dbReference type="STRING" id="1801737.A2818_01590"/>
<keyword evidence="4" id="KW-0658">Purine biosynthesis</keyword>
<accession>A0A1F6V0T5</accession>
<organism evidence="6 7">
    <name type="scientific">Candidatus Nomurabacteria bacterium RIFCSPHIGHO2_01_FULL_40_12</name>
    <dbReference type="NCBI Taxonomy" id="1801737"/>
    <lineage>
        <taxon>Bacteria</taxon>
        <taxon>Candidatus Nomuraibacteriota</taxon>
    </lineage>
</organism>
<dbReference type="PANTHER" id="PTHR43369:SF2">
    <property type="entry name" value="PHOSPHORIBOSYLGLYCINAMIDE FORMYLTRANSFERASE"/>
    <property type="match status" value="1"/>
</dbReference>
<evidence type="ECO:0000256" key="3">
    <source>
        <dbReference type="ARBA" id="ARBA00022679"/>
    </source>
</evidence>
<feature type="domain" description="Formyl transferase N-terminal" evidence="5">
    <location>
        <begin position="6"/>
        <end position="201"/>
    </location>
</feature>
<reference evidence="6 7" key="1">
    <citation type="journal article" date="2016" name="Nat. Commun.">
        <title>Thousands of microbial genomes shed light on interconnected biogeochemical processes in an aquifer system.</title>
        <authorList>
            <person name="Anantharaman K."/>
            <person name="Brown C.T."/>
            <person name="Hug L.A."/>
            <person name="Sharon I."/>
            <person name="Castelle C.J."/>
            <person name="Probst A.J."/>
            <person name="Thomas B.C."/>
            <person name="Singh A."/>
            <person name="Wilkins M.J."/>
            <person name="Karaoz U."/>
            <person name="Brodie E.L."/>
            <person name="Williams K.H."/>
            <person name="Hubbard S.S."/>
            <person name="Banfield J.F."/>
        </authorList>
    </citation>
    <scope>NUCLEOTIDE SEQUENCE [LARGE SCALE GENOMIC DNA]</scope>
</reference>
<sequence length="206" mass="23005">MSQKIKLAILISNVGTGTNLKAIIDGIADGKIKAEICAVISDKENAPGLEHARKNNLKIEICPKKENLLPLLQKLNPKKALMYICLTGWKQIILDEAIDAFLNRIINTHPGLIPDTMNGIVKNPDGSDALWNKGMLANKAIQNFFDNQATYAGCTNHFLSHEFDFGEVLGRCFEKIKPGDTVESLYQRLKKKENKLYVEVLEKLTK</sequence>
<protein>
    <recommendedName>
        <fullName evidence="2">phosphoribosylglycinamide formyltransferase 1</fullName>
        <ecNumber evidence="2">2.1.2.2</ecNumber>
    </recommendedName>
</protein>
<dbReference type="InterPro" id="IPR002376">
    <property type="entry name" value="Formyl_transf_N"/>
</dbReference>
<dbReference type="EMBL" id="MFTN01000007">
    <property type="protein sequence ID" value="OGI63300.1"/>
    <property type="molecule type" value="Genomic_DNA"/>
</dbReference>
<gene>
    <name evidence="6" type="ORF">A2818_01590</name>
</gene>
<evidence type="ECO:0000259" key="5">
    <source>
        <dbReference type="Pfam" id="PF00551"/>
    </source>
</evidence>
<keyword evidence="3" id="KW-0808">Transferase</keyword>
<name>A0A1F6V0T5_9BACT</name>
<dbReference type="SUPFAM" id="SSF53328">
    <property type="entry name" value="Formyltransferase"/>
    <property type="match status" value="1"/>
</dbReference>
<dbReference type="GO" id="GO:0005737">
    <property type="term" value="C:cytoplasm"/>
    <property type="evidence" value="ECO:0007669"/>
    <property type="project" value="TreeGrafter"/>
</dbReference>
<dbReference type="GO" id="GO:0006189">
    <property type="term" value="P:'de novo' IMP biosynthetic process"/>
    <property type="evidence" value="ECO:0007669"/>
    <property type="project" value="TreeGrafter"/>
</dbReference>
<dbReference type="GO" id="GO:0004644">
    <property type="term" value="F:phosphoribosylglycinamide formyltransferase activity"/>
    <property type="evidence" value="ECO:0007669"/>
    <property type="project" value="UniProtKB-EC"/>
</dbReference>
<evidence type="ECO:0000256" key="1">
    <source>
        <dbReference type="ARBA" id="ARBA00005054"/>
    </source>
</evidence>
<dbReference type="Pfam" id="PF00551">
    <property type="entry name" value="Formyl_trans_N"/>
    <property type="match status" value="1"/>
</dbReference>
<dbReference type="InterPro" id="IPR036477">
    <property type="entry name" value="Formyl_transf_N_sf"/>
</dbReference>
<proteinExistence type="predicted"/>
<comment type="pathway">
    <text evidence="1">Purine metabolism; IMP biosynthesis via de novo pathway; N(2)-formyl-N(1)-(5-phospho-D-ribosyl)glycinamide from N(1)-(5-phospho-D-ribosyl)glycinamide (10-formyl THF route): step 1/1.</text>
</comment>
<evidence type="ECO:0000313" key="7">
    <source>
        <dbReference type="Proteomes" id="UP000177602"/>
    </source>
</evidence>
<dbReference type="Proteomes" id="UP000177602">
    <property type="component" value="Unassembled WGS sequence"/>
</dbReference>
<comment type="caution">
    <text evidence="6">The sequence shown here is derived from an EMBL/GenBank/DDBJ whole genome shotgun (WGS) entry which is preliminary data.</text>
</comment>
<dbReference type="PANTHER" id="PTHR43369">
    <property type="entry name" value="PHOSPHORIBOSYLGLYCINAMIDE FORMYLTRANSFERASE"/>
    <property type="match status" value="1"/>
</dbReference>
<dbReference type="Gene3D" id="3.40.50.170">
    <property type="entry name" value="Formyl transferase, N-terminal domain"/>
    <property type="match status" value="1"/>
</dbReference>
<dbReference type="EC" id="2.1.2.2" evidence="2"/>
<evidence type="ECO:0000256" key="2">
    <source>
        <dbReference type="ARBA" id="ARBA00012254"/>
    </source>
</evidence>
<dbReference type="AlphaFoldDB" id="A0A1F6V0T5"/>
<evidence type="ECO:0000313" key="6">
    <source>
        <dbReference type="EMBL" id="OGI63300.1"/>
    </source>
</evidence>